<proteinExistence type="inferred from homology"/>
<dbReference type="NCBIfam" id="NF045728">
    <property type="entry name" value="glycosyl_F510_1955"/>
    <property type="match status" value="1"/>
</dbReference>
<dbReference type="PANTHER" id="PTHR43739">
    <property type="entry name" value="XYLOGLUCANASE (EUROFUNG)"/>
    <property type="match status" value="1"/>
</dbReference>
<dbReference type="Gene3D" id="2.130.10.10">
    <property type="entry name" value="YVTN repeat-like/Quinoprotein amine dehydrogenase"/>
    <property type="match status" value="3"/>
</dbReference>
<dbReference type="InterPro" id="IPR002860">
    <property type="entry name" value="BNR_rpt"/>
</dbReference>
<keyword evidence="3" id="KW-0119">Carbohydrate metabolism</keyword>
<gene>
    <name evidence="7" type="ORF">ACFPET_20020</name>
</gene>
<evidence type="ECO:0000256" key="2">
    <source>
        <dbReference type="ARBA" id="ARBA00022801"/>
    </source>
</evidence>
<evidence type="ECO:0000256" key="3">
    <source>
        <dbReference type="ARBA" id="ARBA00023277"/>
    </source>
</evidence>
<evidence type="ECO:0000256" key="1">
    <source>
        <dbReference type="ARBA" id="ARBA00022729"/>
    </source>
</evidence>
<dbReference type="SUPFAM" id="SSF110296">
    <property type="entry name" value="Oligoxyloglucan reducing end-specific cellobiohydrolase"/>
    <property type="match status" value="1"/>
</dbReference>
<dbReference type="Pfam" id="PF02012">
    <property type="entry name" value="BNR"/>
    <property type="match status" value="1"/>
</dbReference>
<keyword evidence="1" id="KW-0732">Signal</keyword>
<evidence type="ECO:0000313" key="7">
    <source>
        <dbReference type="EMBL" id="MFC4337487.1"/>
    </source>
</evidence>
<evidence type="ECO:0000256" key="4">
    <source>
        <dbReference type="ARBA" id="ARBA00023295"/>
    </source>
</evidence>
<dbReference type="Proteomes" id="UP001595823">
    <property type="component" value="Unassembled WGS sequence"/>
</dbReference>
<sequence length="307" mass="32175">MTIRPRHRALAASGVAVLALTACTDGGDDAQPGEAVDQFTHLHGVEAPAWAEGTVYLATHQGLLALEDDEWTRVSEKPHDFMGFSANPDTPETLYSSGHPAPDSDLPNPLGFMTSTDGGATWQETSLLGEVDFHAMDVGAGGDSAYGYNSSGKAGLYASFDQGTTWEVTDTFTDTGGAYSLAAHPTDPDTVWAGTPEGLHMSTDQGTTWTQTYTGAPVTAVALDPAGERLWAYAAGEAGLITSTDQGATWEETGWALDDDEDAVGYLAVDPTDADVLWAGTRKADVYRSGDAGTTWETKASAGTVNN</sequence>
<evidence type="ECO:0000256" key="6">
    <source>
        <dbReference type="ARBA" id="ARBA00037986"/>
    </source>
</evidence>
<dbReference type="CDD" id="cd15482">
    <property type="entry name" value="Sialidase_non-viral"/>
    <property type="match status" value="1"/>
</dbReference>
<keyword evidence="2" id="KW-0378">Hydrolase</keyword>
<evidence type="ECO:0000256" key="5">
    <source>
        <dbReference type="ARBA" id="ARBA00023326"/>
    </source>
</evidence>
<keyword evidence="8" id="KW-1185">Reference proteome</keyword>
<protein>
    <submittedName>
        <fullName evidence="7">F510_1955 family glycosylhydrolase</fullName>
    </submittedName>
</protein>
<evidence type="ECO:0000313" key="8">
    <source>
        <dbReference type="Proteomes" id="UP001595823"/>
    </source>
</evidence>
<dbReference type="EMBL" id="JBHSDK010000034">
    <property type="protein sequence ID" value="MFC4337487.1"/>
    <property type="molecule type" value="Genomic_DNA"/>
</dbReference>
<organism evidence="7 8">
    <name type="scientific">Salininema proteolyticum</name>
    <dbReference type="NCBI Taxonomy" id="1607685"/>
    <lineage>
        <taxon>Bacteria</taxon>
        <taxon>Bacillati</taxon>
        <taxon>Actinomycetota</taxon>
        <taxon>Actinomycetes</taxon>
        <taxon>Glycomycetales</taxon>
        <taxon>Glycomycetaceae</taxon>
        <taxon>Salininema</taxon>
    </lineage>
</organism>
<reference evidence="8" key="1">
    <citation type="journal article" date="2019" name="Int. J. Syst. Evol. Microbiol.">
        <title>The Global Catalogue of Microorganisms (GCM) 10K type strain sequencing project: providing services to taxonomists for standard genome sequencing and annotation.</title>
        <authorList>
            <consortium name="The Broad Institute Genomics Platform"/>
            <consortium name="The Broad Institute Genome Sequencing Center for Infectious Disease"/>
            <person name="Wu L."/>
            <person name="Ma J."/>
        </authorList>
    </citation>
    <scope>NUCLEOTIDE SEQUENCE [LARGE SCALE GENOMIC DNA]</scope>
    <source>
        <strain evidence="8">IBRC-M 10908</strain>
    </source>
</reference>
<keyword evidence="5" id="KW-0624">Polysaccharide degradation</keyword>
<dbReference type="RefSeq" id="WP_380624525.1">
    <property type="nucleotide sequence ID" value="NZ_JBHSDK010000034.1"/>
</dbReference>
<accession>A0ABV8U4C2</accession>
<comment type="similarity">
    <text evidence="6">Belongs to the glycosyl hydrolase 74 family.</text>
</comment>
<dbReference type="InterPro" id="IPR015943">
    <property type="entry name" value="WD40/YVTN_repeat-like_dom_sf"/>
</dbReference>
<comment type="caution">
    <text evidence="7">The sequence shown here is derived from an EMBL/GenBank/DDBJ whole genome shotgun (WGS) entry which is preliminary data.</text>
</comment>
<keyword evidence="4" id="KW-0326">Glycosidase</keyword>
<dbReference type="InterPro" id="IPR052025">
    <property type="entry name" value="Xyloglucanase_GH74"/>
</dbReference>
<dbReference type="PROSITE" id="PS51257">
    <property type="entry name" value="PROKAR_LIPOPROTEIN"/>
    <property type="match status" value="1"/>
</dbReference>
<name>A0ABV8U4C2_9ACTN</name>
<dbReference type="InterPro" id="IPR054817">
    <property type="entry name" value="Glycosyl_F510_1955-like"/>
</dbReference>
<dbReference type="PANTHER" id="PTHR43739:SF2">
    <property type="entry name" value="OLIGOXYLOGLUCAN-REDUCING END-SPECIFIC XYLOGLUCANASE-RELATED"/>
    <property type="match status" value="1"/>
</dbReference>